<accession>A0A2M3ZR42</accession>
<organism evidence="2">
    <name type="scientific">Anopheles braziliensis</name>
    <dbReference type="NCBI Taxonomy" id="58242"/>
    <lineage>
        <taxon>Eukaryota</taxon>
        <taxon>Metazoa</taxon>
        <taxon>Ecdysozoa</taxon>
        <taxon>Arthropoda</taxon>
        <taxon>Hexapoda</taxon>
        <taxon>Insecta</taxon>
        <taxon>Pterygota</taxon>
        <taxon>Neoptera</taxon>
        <taxon>Endopterygota</taxon>
        <taxon>Diptera</taxon>
        <taxon>Nematocera</taxon>
        <taxon>Culicoidea</taxon>
        <taxon>Culicidae</taxon>
        <taxon>Anophelinae</taxon>
        <taxon>Anopheles</taxon>
    </lineage>
</organism>
<dbReference type="EMBL" id="GGFM01010273">
    <property type="protein sequence ID" value="MBW31024.1"/>
    <property type="molecule type" value="Transcribed_RNA"/>
</dbReference>
<reference evidence="2" key="1">
    <citation type="submission" date="2018-01" db="EMBL/GenBank/DDBJ databases">
        <title>An insight into the sialome of Amazonian anophelines.</title>
        <authorList>
            <person name="Ribeiro J.M."/>
            <person name="Scarpassa V."/>
            <person name="Calvo E."/>
        </authorList>
    </citation>
    <scope>NUCLEOTIDE SEQUENCE</scope>
    <source>
        <tissue evidence="2">Salivary glands</tissue>
    </source>
</reference>
<keyword evidence="1" id="KW-0732">Signal</keyword>
<feature type="chain" id="PRO_5014863035" evidence="1">
    <location>
        <begin position="32"/>
        <end position="155"/>
    </location>
</feature>
<dbReference type="AlphaFoldDB" id="A0A2M3ZR42"/>
<proteinExistence type="predicted"/>
<name>A0A2M3ZR42_9DIPT</name>
<evidence type="ECO:0000256" key="1">
    <source>
        <dbReference type="SAM" id="SignalP"/>
    </source>
</evidence>
<feature type="signal peptide" evidence="1">
    <location>
        <begin position="1"/>
        <end position="31"/>
    </location>
</feature>
<evidence type="ECO:0000313" key="2">
    <source>
        <dbReference type="EMBL" id="MBW31024.1"/>
    </source>
</evidence>
<sequence>MVVCTSPTCCCCLRLMFLIPFASLCCNNSYAASVGTVHRLLLIGNEMCYSFTQEKLDRRVGNVATVACLRWLLCFFAAQRLWPRSSSSSGHHTPHTHHFYVVFSLFTPPRAAAAAVASTRLYTISCFPPHTPSSFTHTPGFTAISSVRPSVRPSF</sequence>
<protein>
    <submittedName>
        <fullName evidence="2">Putative secreted peptide</fullName>
    </submittedName>
</protein>